<evidence type="ECO:0000313" key="3">
    <source>
        <dbReference type="Proteomes" id="UP000290288"/>
    </source>
</evidence>
<gene>
    <name evidence="2" type="ORF">EST38_g14128</name>
</gene>
<feature type="compositionally biased region" description="Acidic residues" evidence="1">
    <location>
        <begin position="397"/>
        <end position="410"/>
    </location>
</feature>
<dbReference type="AlphaFoldDB" id="A0A4Q2CY34"/>
<dbReference type="OrthoDB" id="3247681at2759"/>
<reference evidence="2 3" key="1">
    <citation type="submission" date="2019-01" db="EMBL/GenBank/DDBJ databases">
        <title>Draft genome sequence of Psathyrella aberdarensis IHI B618.</title>
        <authorList>
            <person name="Buettner E."/>
            <person name="Kellner H."/>
        </authorList>
    </citation>
    <scope>NUCLEOTIDE SEQUENCE [LARGE SCALE GENOMIC DNA]</scope>
    <source>
        <strain evidence="2 3">IHI B618</strain>
    </source>
</reference>
<dbReference type="STRING" id="2316362.A0A4Q2CY34"/>
<protein>
    <submittedName>
        <fullName evidence="2">Uncharacterized protein</fullName>
    </submittedName>
</protein>
<proteinExistence type="predicted"/>
<dbReference type="EMBL" id="SDEE01001651">
    <property type="protein sequence ID" value="RXW11727.1"/>
    <property type="molecule type" value="Genomic_DNA"/>
</dbReference>
<dbReference type="Proteomes" id="UP000290288">
    <property type="component" value="Unassembled WGS sequence"/>
</dbReference>
<sequence length="444" mass="50053">MELQREQCPNNFEPTGPDPSATYAGQNPHKKTIPVREQGRVSEAHKNTLQIRREVAREKAEAFAGDLKVLMDGQKEKVEELALKHSKSAEHVKGIVMAETHYKQKRKTNLQNARVHRKRLELNKGRAPGQRATLEEIQAAVREDEDLQNMSSGEEDALRQEHDEYRTLKKKGARINNKAATLDAAHVFQHVDEEINLLYERTGTVAFAFFSHGNVNDTSVPGFVSSGNAIQFCYEVFKMSPVQVLQQFELFACTLDSQDVPSGKNQAETLESLQKQAQKLILDGLISASKDKYIKMSYERYKEDIMVKLKLQLRGWPAGVPFVPPGKITRVDQVRDLRDALLVGDCIWSPLTHLEVAAAEEEVQQAPKKKRKTRSDAGKKRGPRKKDMKKSTMQAGDESEEAEFSSEECEGSLRKRARRAKDVAAMLPPSVIKSAEFIENSDED</sequence>
<comment type="caution">
    <text evidence="2">The sequence shown here is derived from an EMBL/GenBank/DDBJ whole genome shotgun (WGS) entry which is preliminary data.</text>
</comment>
<evidence type="ECO:0000256" key="1">
    <source>
        <dbReference type="SAM" id="MobiDB-lite"/>
    </source>
</evidence>
<accession>A0A4Q2CY34</accession>
<feature type="region of interest" description="Disordered" evidence="1">
    <location>
        <begin position="361"/>
        <end position="419"/>
    </location>
</feature>
<name>A0A4Q2CY34_9AGAR</name>
<feature type="region of interest" description="Disordered" evidence="1">
    <location>
        <begin position="1"/>
        <end position="44"/>
    </location>
</feature>
<evidence type="ECO:0000313" key="2">
    <source>
        <dbReference type="EMBL" id="RXW11727.1"/>
    </source>
</evidence>
<keyword evidence="3" id="KW-1185">Reference proteome</keyword>
<organism evidence="2 3">
    <name type="scientific">Candolleomyces aberdarensis</name>
    <dbReference type="NCBI Taxonomy" id="2316362"/>
    <lineage>
        <taxon>Eukaryota</taxon>
        <taxon>Fungi</taxon>
        <taxon>Dikarya</taxon>
        <taxon>Basidiomycota</taxon>
        <taxon>Agaricomycotina</taxon>
        <taxon>Agaricomycetes</taxon>
        <taxon>Agaricomycetidae</taxon>
        <taxon>Agaricales</taxon>
        <taxon>Agaricineae</taxon>
        <taxon>Psathyrellaceae</taxon>
        <taxon>Candolleomyces</taxon>
    </lineage>
</organism>